<dbReference type="Proteomes" id="UP000242367">
    <property type="component" value="Unassembled WGS sequence"/>
</dbReference>
<dbReference type="AlphaFoldDB" id="A0A2P4UEN4"/>
<reference evidence="8 9" key="1">
    <citation type="journal article" date="2017" name="Chemistry">
        <title>Isolation, Biosynthesis and Chemical Modifications of Rubterolones A-F: Rare Tropolone Alkaloids from Actinomadura sp. 5-2.</title>
        <authorList>
            <person name="Guo H."/>
            <person name="Benndorf R."/>
            <person name="Leichnitz D."/>
            <person name="Klassen J.L."/>
            <person name="Vollmers J."/>
            <person name="Gorls H."/>
            <person name="Steinacker M."/>
            <person name="Weigel C."/>
            <person name="Dahse H.M."/>
            <person name="Kaster A.K."/>
            <person name="de Beer Z.W."/>
            <person name="Poulsen M."/>
            <person name="Beemelmanns C."/>
        </authorList>
    </citation>
    <scope>NUCLEOTIDE SEQUENCE [LARGE SCALE GENOMIC DNA]</scope>
    <source>
        <strain evidence="8 9">5-2</strain>
    </source>
</reference>
<feature type="compositionally biased region" description="Polar residues" evidence="7">
    <location>
        <begin position="1"/>
        <end position="10"/>
    </location>
</feature>
<evidence type="ECO:0000256" key="3">
    <source>
        <dbReference type="ARBA" id="ARBA00022603"/>
    </source>
</evidence>
<dbReference type="PANTHER" id="PTHR43619:SF2">
    <property type="entry name" value="S-ADENOSYL-L-METHIONINE-DEPENDENT METHYLTRANSFERASES SUPERFAMILY PROTEIN"/>
    <property type="match status" value="1"/>
</dbReference>
<dbReference type="Gene3D" id="3.40.50.150">
    <property type="entry name" value="Vaccinia Virus protein VP39"/>
    <property type="match status" value="1"/>
</dbReference>
<dbReference type="InterPro" id="IPR011610">
    <property type="entry name" value="SAM_mthyl_Trfase_ML2640-like"/>
</dbReference>
<protein>
    <recommendedName>
        <fullName evidence="6">S-adenosyl-L-methionine-dependent methyltransferase</fullName>
        <ecNumber evidence="6">2.1.1.-</ecNumber>
    </recommendedName>
</protein>
<comment type="caution">
    <text evidence="8">The sequence shown here is derived from an EMBL/GenBank/DDBJ whole genome shotgun (WGS) entry which is preliminary data.</text>
</comment>
<dbReference type="InterPro" id="IPR007213">
    <property type="entry name" value="Ppm1/Ppm2/Tcmp"/>
</dbReference>
<evidence type="ECO:0000313" key="9">
    <source>
        <dbReference type="Proteomes" id="UP000242367"/>
    </source>
</evidence>
<comment type="similarity">
    <text evidence="2 6">Belongs to the UPF0677 family.</text>
</comment>
<keyword evidence="3 6" id="KW-0489">Methyltransferase</keyword>
<keyword evidence="9" id="KW-1185">Reference proteome</keyword>
<accession>A0A2P4UEN4</accession>
<sequence length="271" mass="28767">MEPGQPSRTAMSAAHARAVHQTADAPPVFPDPLAVRVAPAGAPPGRAMPREVRLFMALRHRIAEDALAAAVAAGTRQAVLLGAGLDTFAYRNPHPGLRVFEVDHPDTQAWKRKRLADAGIPVPDSVVHCPVDFAAGTLADGLADAGFAPDVPTVFAWLGVVPYLTRSTILATLRFVAGLAARTEIVFDYNLPPAELPAERRAVLAALADAMAKMGEPWRSFFTPEKLARDLAGAGFDTIEDLAWPACLERYGLDAALPDLFGGRIVRAVAG</sequence>
<organism evidence="8 9">
    <name type="scientific">Actinomadura rubteroloni</name>
    <dbReference type="NCBI Taxonomy" id="1926885"/>
    <lineage>
        <taxon>Bacteria</taxon>
        <taxon>Bacillati</taxon>
        <taxon>Actinomycetota</taxon>
        <taxon>Actinomycetes</taxon>
        <taxon>Streptosporangiales</taxon>
        <taxon>Thermomonosporaceae</taxon>
        <taxon>Actinomadura</taxon>
    </lineage>
</organism>
<dbReference type="RefSeq" id="WP_103565103.1">
    <property type="nucleotide sequence ID" value="NZ_MTBP01000003.1"/>
</dbReference>
<dbReference type="EC" id="2.1.1.-" evidence="6"/>
<evidence type="ECO:0000313" key="8">
    <source>
        <dbReference type="EMBL" id="POM23491.1"/>
    </source>
</evidence>
<evidence type="ECO:0000256" key="7">
    <source>
        <dbReference type="SAM" id="MobiDB-lite"/>
    </source>
</evidence>
<evidence type="ECO:0000256" key="6">
    <source>
        <dbReference type="RuleBase" id="RU362030"/>
    </source>
</evidence>
<keyword evidence="5 6" id="KW-0949">S-adenosyl-L-methionine</keyword>
<evidence type="ECO:0000256" key="4">
    <source>
        <dbReference type="ARBA" id="ARBA00022679"/>
    </source>
</evidence>
<dbReference type="SUPFAM" id="SSF53335">
    <property type="entry name" value="S-adenosyl-L-methionine-dependent methyltransferases"/>
    <property type="match status" value="1"/>
</dbReference>
<name>A0A2P4UEN4_9ACTN</name>
<dbReference type="InterPro" id="IPR029063">
    <property type="entry name" value="SAM-dependent_MTases_sf"/>
</dbReference>
<dbReference type="EMBL" id="MTBP01000003">
    <property type="protein sequence ID" value="POM23491.1"/>
    <property type="molecule type" value="Genomic_DNA"/>
</dbReference>
<keyword evidence="4 8" id="KW-0808">Transferase</keyword>
<dbReference type="GO" id="GO:0008168">
    <property type="term" value="F:methyltransferase activity"/>
    <property type="evidence" value="ECO:0007669"/>
    <property type="project" value="UniProtKB-UniRule"/>
</dbReference>
<evidence type="ECO:0000256" key="5">
    <source>
        <dbReference type="ARBA" id="ARBA00022691"/>
    </source>
</evidence>
<dbReference type="GO" id="GO:0032259">
    <property type="term" value="P:methylation"/>
    <property type="evidence" value="ECO:0007669"/>
    <property type="project" value="UniProtKB-KW"/>
</dbReference>
<gene>
    <name evidence="8" type="ORF">BTM25_46450</name>
</gene>
<comment type="function">
    <text evidence="1 6">Exhibits S-adenosyl-L-methionine-dependent methyltransferase activity.</text>
</comment>
<evidence type="ECO:0000256" key="2">
    <source>
        <dbReference type="ARBA" id="ARBA00008138"/>
    </source>
</evidence>
<dbReference type="NCBIfam" id="TIGR00027">
    <property type="entry name" value="mthyl_TIGR00027"/>
    <property type="match status" value="1"/>
</dbReference>
<dbReference type="Pfam" id="PF04072">
    <property type="entry name" value="LCM"/>
    <property type="match status" value="1"/>
</dbReference>
<evidence type="ECO:0000256" key="1">
    <source>
        <dbReference type="ARBA" id="ARBA00003907"/>
    </source>
</evidence>
<feature type="region of interest" description="Disordered" evidence="7">
    <location>
        <begin position="1"/>
        <end position="25"/>
    </location>
</feature>
<dbReference type="PANTHER" id="PTHR43619">
    <property type="entry name" value="S-ADENOSYL-L-METHIONINE-DEPENDENT METHYLTRANSFERASE YKTD-RELATED"/>
    <property type="match status" value="1"/>
</dbReference>
<proteinExistence type="inferred from homology"/>